<keyword evidence="6" id="KW-0445">Lipid transport</keyword>
<dbReference type="Pfam" id="PF10296">
    <property type="entry name" value="MMM1"/>
    <property type="match status" value="1"/>
</dbReference>
<feature type="domain" description="SMP-LTD" evidence="10">
    <location>
        <begin position="143"/>
        <end position="346"/>
    </location>
</feature>
<keyword evidence="7" id="KW-0446">Lipid-binding</keyword>
<evidence type="ECO:0000256" key="6">
    <source>
        <dbReference type="ARBA" id="ARBA00023055"/>
    </source>
</evidence>
<evidence type="ECO:0000256" key="7">
    <source>
        <dbReference type="ARBA" id="ARBA00023121"/>
    </source>
</evidence>
<keyword evidence="4" id="KW-0256">Endoplasmic reticulum</keyword>
<dbReference type="GO" id="GO:0005789">
    <property type="term" value="C:endoplasmic reticulum membrane"/>
    <property type="evidence" value="ECO:0007669"/>
    <property type="project" value="UniProtKB-SubCell"/>
</dbReference>
<reference evidence="11" key="1">
    <citation type="submission" date="2020-05" db="EMBL/GenBank/DDBJ databases">
        <title>Phylogenomic resolution of chytrid fungi.</title>
        <authorList>
            <person name="Stajich J.E."/>
            <person name="Amses K."/>
            <person name="Simmons R."/>
            <person name="Seto K."/>
            <person name="Myers J."/>
            <person name="Bonds A."/>
            <person name="Quandt C.A."/>
            <person name="Barry K."/>
            <person name="Liu P."/>
            <person name="Grigoriev I."/>
            <person name="Longcore J.E."/>
            <person name="James T.Y."/>
        </authorList>
    </citation>
    <scope>NUCLEOTIDE SEQUENCE</scope>
    <source>
        <strain evidence="11">PLAUS21</strain>
    </source>
</reference>
<dbReference type="GO" id="GO:0032865">
    <property type="term" value="C:ERMES complex"/>
    <property type="evidence" value="ECO:0007669"/>
    <property type="project" value="TreeGrafter"/>
</dbReference>
<dbReference type="GO" id="GO:0008289">
    <property type="term" value="F:lipid binding"/>
    <property type="evidence" value="ECO:0007669"/>
    <property type="project" value="UniProtKB-KW"/>
</dbReference>
<protein>
    <recommendedName>
        <fullName evidence="10">SMP-LTD domain-containing protein</fullName>
    </recommendedName>
</protein>
<evidence type="ECO:0000256" key="3">
    <source>
        <dbReference type="ARBA" id="ARBA00022692"/>
    </source>
</evidence>
<evidence type="ECO:0000313" key="11">
    <source>
        <dbReference type="EMBL" id="KAJ3260010.1"/>
    </source>
</evidence>
<comment type="caution">
    <text evidence="11">The sequence shown here is derived from an EMBL/GenBank/DDBJ whole genome shotgun (WGS) entry which is preliminary data.</text>
</comment>
<keyword evidence="8" id="KW-0472">Membrane</keyword>
<dbReference type="EMBL" id="JADGKB010000014">
    <property type="protein sequence ID" value="KAJ3260010.1"/>
    <property type="molecule type" value="Genomic_DNA"/>
</dbReference>
<dbReference type="Proteomes" id="UP001210925">
    <property type="component" value="Unassembled WGS sequence"/>
</dbReference>
<evidence type="ECO:0000256" key="8">
    <source>
        <dbReference type="ARBA" id="ARBA00023136"/>
    </source>
</evidence>
<comment type="subcellular location">
    <subcellularLocation>
        <location evidence="1">Endoplasmic reticulum membrane</location>
    </subcellularLocation>
</comment>
<dbReference type="CDD" id="cd21675">
    <property type="entry name" value="SMP_TEX2"/>
    <property type="match status" value="1"/>
</dbReference>
<gene>
    <name evidence="11" type="ORF">HK103_001520</name>
</gene>
<proteinExistence type="predicted"/>
<keyword evidence="5" id="KW-1133">Transmembrane helix</keyword>
<keyword evidence="2" id="KW-0813">Transport</keyword>
<evidence type="ECO:0000256" key="2">
    <source>
        <dbReference type="ARBA" id="ARBA00022448"/>
    </source>
</evidence>
<dbReference type="SUPFAM" id="SSF50729">
    <property type="entry name" value="PH domain-like"/>
    <property type="match status" value="1"/>
</dbReference>
<evidence type="ECO:0000256" key="1">
    <source>
        <dbReference type="ARBA" id="ARBA00004586"/>
    </source>
</evidence>
<dbReference type="GO" id="GO:1990456">
    <property type="term" value="P:mitochondrion-endoplasmic reticulum membrane tethering"/>
    <property type="evidence" value="ECO:0007669"/>
    <property type="project" value="TreeGrafter"/>
</dbReference>
<dbReference type="PROSITE" id="PS51847">
    <property type="entry name" value="SMP"/>
    <property type="match status" value="1"/>
</dbReference>
<dbReference type="InterPro" id="IPR019411">
    <property type="entry name" value="MMM1_dom"/>
</dbReference>
<keyword evidence="3" id="KW-0812">Transmembrane</keyword>
<evidence type="ECO:0000256" key="5">
    <source>
        <dbReference type="ARBA" id="ARBA00022989"/>
    </source>
</evidence>
<evidence type="ECO:0000256" key="4">
    <source>
        <dbReference type="ARBA" id="ARBA00022824"/>
    </source>
</evidence>
<feature type="compositionally biased region" description="Polar residues" evidence="9">
    <location>
        <begin position="625"/>
        <end position="655"/>
    </location>
</feature>
<evidence type="ECO:0000256" key="9">
    <source>
        <dbReference type="SAM" id="MobiDB-lite"/>
    </source>
</evidence>
<organism evidence="11 12">
    <name type="scientific">Boothiomyces macroporosus</name>
    <dbReference type="NCBI Taxonomy" id="261099"/>
    <lineage>
        <taxon>Eukaryota</taxon>
        <taxon>Fungi</taxon>
        <taxon>Fungi incertae sedis</taxon>
        <taxon>Chytridiomycota</taxon>
        <taxon>Chytridiomycota incertae sedis</taxon>
        <taxon>Chytridiomycetes</taxon>
        <taxon>Rhizophydiales</taxon>
        <taxon>Terramycetaceae</taxon>
        <taxon>Boothiomyces</taxon>
    </lineage>
</organism>
<feature type="region of interest" description="Disordered" evidence="9">
    <location>
        <begin position="561"/>
        <end position="590"/>
    </location>
</feature>
<sequence>MGNEVEETAAPKVKYKDCFGVLKHKTLFLYTDEKQVECAKVILIPQYKILLHPDTLTDHELFIRHNPIVLMAYDEAMLNMDRELYIYTPTSSEKEDWFIMLRRASKLPAFADSAALSMFYQEVDPVRQHVEAMKKLVANTTSDSEELLATAWLNALVGRMFVAIHANQNVKDWVTKRLSRHSYEEDGDENASFLGDIVIREVDVGNSLPVLSNPKLVNISVDGDMLIEMDIDYTGGVRVEAATQASLSVPAWDAYMKPITVPIVVAVKINKFSARVLFKIKPFWESNRIWFGFYRQPELKLELEVEPIISNKLIKIQMVNQVIERRIKQSLEAYVMLPNMDDLSFWDFEDLNGSPFKSDDLSDGEVEMHSNVTLKSPIPNVINALDSITHEEIEDDEQESMVNASIVGEALESQFQTQARRTRSISKYIENVEKHMQQYKSPNEDWMSSSSVANYKQQSKLANIDEVSQDDLFNVSETSSQTSEKPFTYTDALGNAAFSLGQLSRQYGLDVKAKSVANSVAEYAQPAVSFAQKQTESYKQIVQQQATIVGLSAIEKLGLAPDKEPISPPPYSSAESVASDNVSTTTRTLRPKSSTTWSVLGLEISTSAPASEVNSISSKRRSHHPSISSGFQTLNSANDSDSVLPSPTSIGQSAGQSFELDNTLLYYDQGGLRVRQRSKTLDGDATPRHSSFLAA</sequence>
<dbReference type="AlphaFoldDB" id="A0AAD5Y9X1"/>
<evidence type="ECO:0000259" key="10">
    <source>
        <dbReference type="PROSITE" id="PS51847"/>
    </source>
</evidence>
<dbReference type="PANTHER" id="PTHR13466:SF19">
    <property type="entry name" value="NUCLEUS-VACUOLE JUNCTION PROTEIN 2"/>
    <property type="match status" value="1"/>
</dbReference>
<feature type="region of interest" description="Disordered" evidence="9">
    <location>
        <begin position="611"/>
        <end position="655"/>
    </location>
</feature>
<accession>A0AAD5Y9X1</accession>
<dbReference type="GO" id="GO:0015914">
    <property type="term" value="P:phospholipid transport"/>
    <property type="evidence" value="ECO:0007669"/>
    <property type="project" value="TreeGrafter"/>
</dbReference>
<dbReference type="InterPro" id="IPR031468">
    <property type="entry name" value="SMP_LBD"/>
</dbReference>
<keyword evidence="12" id="KW-1185">Reference proteome</keyword>
<dbReference type="PANTHER" id="PTHR13466">
    <property type="entry name" value="TEX2 PROTEIN-RELATED"/>
    <property type="match status" value="1"/>
</dbReference>
<evidence type="ECO:0000313" key="12">
    <source>
        <dbReference type="Proteomes" id="UP001210925"/>
    </source>
</evidence>
<feature type="compositionally biased region" description="Polar residues" evidence="9">
    <location>
        <begin position="573"/>
        <end position="590"/>
    </location>
</feature>
<name>A0AAD5Y9X1_9FUNG</name>